<proteinExistence type="inferred from homology"/>
<protein>
    <submittedName>
        <fullName evidence="7">Choline dehydrogenase</fullName>
    </submittedName>
</protein>
<reference evidence="7 8" key="1">
    <citation type="submission" date="2016-04" db="EMBL/GenBank/DDBJ databases">
        <authorList>
            <person name="Evans L.H."/>
            <person name="Alamgir A."/>
            <person name="Owens N."/>
            <person name="Weber N.D."/>
            <person name="Virtaneva K."/>
            <person name="Barbian K."/>
            <person name="Babar A."/>
            <person name="Rosenke K."/>
        </authorList>
    </citation>
    <scope>NUCLEOTIDE SEQUENCE [LARGE SCALE GENOMIC DNA]</scope>
    <source>
        <strain evidence="7 8">IFM 0406</strain>
    </source>
</reference>
<dbReference type="InterPro" id="IPR012132">
    <property type="entry name" value="GMC_OxRdtase"/>
</dbReference>
<dbReference type="Pfam" id="PF00732">
    <property type="entry name" value="GMC_oxred_N"/>
    <property type="match status" value="1"/>
</dbReference>
<dbReference type="EMBL" id="LWGR01000007">
    <property type="protein sequence ID" value="KZM73252.1"/>
    <property type="molecule type" value="Genomic_DNA"/>
</dbReference>
<comment type="caution">
    <text evidence="7">The sequence shown here is derived from an EMBL/GenBank/DDBJ whole genome shotgun (WGS) entry which is preliminary data.</text>
</comment>
<evidence type="ECO:0000256" key="2">
    <source>
        <dbReference type="ARBA" id="ARBA00010790"/>
    </source>
</evidence>
<comment type="cofactor">
    <cofactor evidence="1 5">
        <name>FAD</name>
        <dbReference type="ChEBI" id="CHEBI:57692"/>
    </cofactor>
</comment>
<dbReference type="STRING" id="455432.AWN90_31775"/>
<dbReference type="OrthoDB" id="9785276at2"/>
<dbReference type="PIRSF" id="PIRSF000137">
    <property type="entry name" value="Alcohol_oxidase"/>
    <property type="match status" value="1"/>
</dbReference>
<keyword evidence="4 5" id="KW-0274">FAD</keyword>
<feature type="domain" description="Glucose-methanol-choline oxidoreductase N-terminal" evidence="6">
    <location>
        <begin position="255"/>
        <end position="269"/>
    </location>
</feature>
<dbReference type="Proteomes" id="UP000076512">
    <property type="component" value="Unassembled WGS sequence"/>
</dbReference>
<dbReference type="RefSeq" id="WP_067590244.1">
    <property type="nucleotide sequence ID" value="NZ_JABMCZ010000004.1"/>
</dbReference>
<organism evidence="7 8">
    <name type="scientific">Nocardia terpenica</name>
    <dbReference type="NCBI Taxonomy" id="455432"/>
    <lineage>
        <taxon>Bacteria</taxon>
        <taxon>Bacillati</taxon>
        <taxon>Actinomycetota</taxon>
        <taxon>Actinomycetes</taxon>
        <taxon>Mycobacteriales</taxon>
        <taxon>Nocardiaceae</taxon>
        <taxon>Nocardia</taxon>
    </lineage>
</organism>
<evidence type="ECO:0000313" key="7">
    <source>
        <dbReference type="EMBL" id="KZM73252.1"/>
    </source>
</evidence>
<comment type="similarity">
    <text evidence="2">Belongs to the GMC oxidoreductase family.</text>
</comment>
<keyword evidence="8" id="KW-1185">Reference proteome</keyword>
<gene>
    <name evidence="7" type="ORF">AWN90_31775</name>
</gene>
<feature type="binding site" evidence="5">
    <location>
        <position position="82"/>
    </location>
    <ligand>
        <name>FAD</name>
        <dbReference type="ChEBI" id="CHEBI:57692"/>
    </ligand>
</feature>
<accession>A0A164MD52</accession>
<evidence type="ECO:0000256" key="1">
    <source>
        <dbReference type="ARBA" id="ARBA00001974"/>
    </source>
</evidence>
<dbReference type="Gene3D" id="3.50.50.60">
    <property type="entry name" value="FAD/NAD(P)-binding domain"/>
    <property type="match status" value="1"/>
</dbReference>
<evidence type="ECO:0000256" key="3">
    <source>
        <dbReference type="ARBA" id="ARBA00022630"/>
    </source>
</evidence>
<dbReference type="InterPro" id="IPR036188">
    <property type="entry name" value="FAD/NAD-bd_sf"/>
</dbReference>
<dbReference type="SUPFAM" id="SSF51905">
    <property type="entry name" value="FAD/NAD(P)-binding domain"/>
    <property type="match status" value="1"/>
</dbReference>
<dbReference type="Gene3D" id="3.30.410.40">
    <property type="match status" value="1"/>
</dbReference>
<dbReference type="GO" id="GO:0050660">
    <property type="term" value="F:flavin adenine dinucleotide binding"/>
    <property type="evidence" value="ECO:0007669"/>
    <property type="project" value="InterPro"/>
</dbReference>
<evidence type="ECO:0000256" key="4">
    <source>
        <dbReference type="ARBA" id="ARBA00022827"/>
    </source>
</evidence>
<dbReference type="InterPro" id="IPR000172">
    <property type="entry name" value="GMC_OxRdtase_N"/>
</dbReference>
<dbReference type="InterPro" id="IPR007867">
    <property type="entry name" value="GMC_OxRtase_C"/>
</dbReference>
<keyword evidence="3" id="KW-0285">Flavoprotein</keyword>
<evidence type="ECO:0000259" key="6">
    <source>
        <dbReference type="PROSITE" id="PS00624"/>
    </source>
</evidence>
<dbReference type="PROSITE" id="PS00624">
    <property type="entry name" value="GMC_OXRED_2"/>
    <property type="match status" value="1"/>
</dbReference>
<dbReference type="AlphaFoldDB" id="A0A164MD52"/>
<name>A0A164MD52_9NOCA</name>
<dbReference type="PANTHER" id="PTHR11552">
    <property type="entry name" value="GLUCOSE-METHANOL-CHOLINE GMC OXIDOREDUCTASE"/>
    <property type="match status" value="1"/>
</dbReference>
<dbReference type="GO" id="GO:0016614">
    <property type="term" value="F:oxidoreductase activity, acting on CH-OH group of donors"/>
    <property type="evidence" value="ECO:0007669"/>
    <property type="project" value="InterPro"/>
</dbReference>
<feature type="binding site" evidence="5">
    <location>
        <position position="220"/>
    </location>
    <ligand>
        <name>FAD</name>
        <dbReference type="ChEBI" id="CHEBI:57692"/>
    </ligand>
</feature>
<dbReference type="SUPFAM" id="SSF54373">
    <property type="entry name" value="FAD-linked reductases, C-terminal domain"/>
    <property type="match status" value="1"/>
</dbReference>
<evidence type="ECO:0000256" key="5">
    <source>
        <dbReference type="PIRSR" id="PIRSR000137-2"/>
    </source>
</evidence>
<evidence type="ECO:0000313" key="8">
    <source>
        <dbReference type="Proteomes" id="UP000076512"/>
    </source>
</evidence>
<sequence>MADQYDDIVVGSGSAGAVLAARLSEDGTRRVLLVEAGPDYAGIDELPSDLRNGNAMSLVAHDWKYRAEIHDGRRTRFPRGKVLGGSSAVGATIALRGAPGDFDEWAALGNPGWAWDEVLPYYRRLEDDLDYSGEFHGQGGPIPIRRWRPDELTAGQHAFQEACLSAGFPEVKDHNHPEATGVGAIPSNRRDTSVRVSTAMAYLWPARTRPNLTIAADCLVDRVLFDGDRARGVRFSRAGGPVTDVRGERIVLAAGAVGSPMILMRSGIGPAGELRRHDIEVRVDSPGVGGNLIDHPRTGVFMAPAEGTVDTSEAFLQTILRTTAPGSDEVNDLQYYMVNHFDLNLFPELYMLSGVPVIVGIMLVVQRPHSRGRLTLSSADPAAPPVIDLNFLASDHDVRLLTEGVRTCWEIANHPAVRGFGEEIVVLRQRAIGNDRMLRQYVITSLDSAYHPVGTARMGPGGDPGAVVDERGAVYGTRGLYVADASIMPNIVRANTNPTSIMIGERIAAWLAA</sequence>
<dbReference type="Pfam" id="PF05199">
    <property type="entry name" value="GMC_oxred_C"/>
    <property type="match status" value="1"/>
</dbReference>
<dbReference type="PANTHER" id="PTHR11552:SF147">
    <property type="entry name" value="CHOLINE DEHYDROGENASE, MITOCHONDRIAL"/>
    <property type="match status" value="1"/>
</dbReference>